<keyword evidence="2" id="KW-1185">Reference proteome</keyword>
<evidence type="ECO:0000313" key="2">
    <source>
        <dbReference type="Proteomes" id="UP000401081"/>
    </source>
</evidence>
<dbReference type="Pfam" id="PF02482">
    <property type="entry name" value="Ribosomal_S30AE"/>
    <property type="match status" value="1"/>
</dbReference>
<organism evidence="1 2">
    <name type="scientific">Kluyvera cryocrescens</name>
    <name type="common">Kluyvera citrophila</name>
    <dbReference type="NCBI Taxonomy" id="580"/>
    <lineage>
        <taxon>Bacteria</taxon>
        <taxon>Pseudomonadati</taxon>
        <taxon>Pseudomonadota</taxon>
        <taxon>Gammaproteobacteria</taxon>
        <taxon>Enterobacterales</taxon>
        <taxon>Enterobacteriaceae</taxon>
        <taxon>Kluyvera</taxon>
    </lineage>
</organism>
<sequence length="99" mass="11260">MLSETGYHGGTAYRCQSTESLYPSPPSNQRKQPGLTLLIRKTLCSSTSLDNNVEITEAMREFVNTKFVKLEQYFERINQVYIVLKVEKLTHILGCNIAC</sequence>
<dbReference type="Proteomes" id="UP000401081">
    <property type="component" value="Unassembled WGS sequence"/>
</dbReference>
<dbReference type="SUPFAM" id="SSF69754">
    <property type="entry name" value="Ribosome binding protein Y (YfiA homologue)"/>
    <property type="match status" value="1"/>
</dbReference>
<reference evidence="1 2" key="1">
    <citation type="submission" date="2019-03" db="EMBL/GenBank/DDBJ databases">
        <authorList>
            <consortium name="Pathogen Informatics"/>
        </authorList>
    </citation>
    <scope>NUCLEOTIDE SEQUENCE [LARGE SCALE GENOMIC DNA]</scope>
    <source>
        <strain evidence="1 2">NCTC12993</strain>
    </source>
</reference>
<protein>
    <submittedName>
        <fullName evidence="1">Ribosome hibernation promoting factor HPF</fullName>
    </submittedName>
</protein>
<dbReference type="EMBL" id="CAADJD010000013">
    <property type="protein sequence ID" value="VFS59495.1"/>
    <property type="molecule type" value="Genomic_DNA"/>
</dbReference>
<name>A0A485AFC6_KLUCR</name>
<accession>A0A485AFC6</accession>
<gene>
    <name evidence="1" type="primary">yhbH</name>
    <name evidence="1" type="ORF">NCTC12993_01377</name>
</gene>
<dbReference type="InterPro" id="IPR036567">
    <property type="entry name" value="RHF-like"/>
</dbReference>
<dbReference type="AlphaFoldDB" id="A0A485AFC6"/>
<proteinExistence type="predicted"/>
<dbReference type="InterPro" id="IPR003489">
    <property type="entry name" value="RHF/RaiA"/>
</dbReference>
<dbReference type="Gene3D" id="3.30.160.100">
    <property type="entry name" value="Ribosome hibernation promotion factor-like"/>
    <property type="match status" value="1"/>
</dbReference>
<evidence type="ECO:0000313" key="1">
    <source>
        <dbReference type="EMBL" id="VFS59495.1"/>
    </source>
</evidence>